<dbReference type="InterPro" id="IPR029053">
    <property type="entry name" value="Viral_coat"/>
</dbReference>
<feature type="domain" description="Dicistrovirus capsid-polyprotein C-terminal" evidence="3">
    <location>
        <begin position="577"/>
        <end position="815"/>
    </location>
</feature>
<dbReference type="SUPFAM" id="SSF88633">
    <property type="entry name" value="Positive stranded ssRNA viruses"/>
    <property type="match status" value="3"/>
</dbReference>
<dbReference type="InterPro" id="IPR014872">
    <property type="entry name" value="Dicistrovirus_capsid-polyPr_C"/>
</dbReference>
<dbReference type="GO" id="GO:0044423">
    <property type="term" value="C:virion component"/>
    <property type="evidence" value="ECO:0007669"/>
    <property type="project" value="UniProtKB-KW"/>
</dbReference>
<dbReference type="Pfam" id="PF08762">
    <property type="entry name" value="CRPV_capsid"/>
    <property type="match status" value="1"/>
</dbReference>
<evidence type="ECO:0000256" key="2">
    <source>
        <dbReference type="ARBA" id="ARBA00022844"/>
    </source>
</evidence>
<dbReference type="EMBL" id="OP933691">
    <property type="protein sequence ID" value="WAQ80626.1"/>
    <property type="molecule type" value="Genomic_RNA"/>
</dbReference>
<sequence length="824" mass="91563">MFAESIDGYNYDVATSTESTMDLTHNPNDDLNKFFSRPIKIGSFTWSTSLVFFQSFNPWTLFFTNPRVANRIANYNLLKCKLKIKVVINGNPFFYGRALVDYNPLNSEDDFIKNRQLIAADLTAASQRPHFFLDPCLSQGGEMTLPFIFPFNALNVPDSEWTNMGQLTIREFQPLRHANGSIEPVNVSVLCWAEEVQLSVLTSSEAAGLLPQSGDEYGTDIISKPATAIAKAAGKLAVFPTIAPYMRATQIVASGAASVAAAFGYSRPNSMECAIPVRPTSVGNMASGNLQDTSVKLALDAKNEVTIDPRVVGLTGIDEMSIVTIAKHPSYVTQFNWSRIAITETLLWTSYVTPIQFGFVTQPPSIDEYHFTPSAHIALPFKYWRGSMKFRFQVVCSSFHRGRLRIVYDPQLQVSNEYNTNYSTIIDIADEKDFEICIGWGVTKPYLEVYGGDRINFLPYQLVPLETVRNTTTNGMISVYVMNELTTPNTTISNDASVNVFTAMCDDFEVAVPTSRMIENFSYLRPPINVVAEAQSGELGDVSIGEKTSAPSIPIMESSLALMGGPELAGANELANICFGESIVSIRTLLKRYCYHSLLSDSSLLSNVRVLRFYENDFPYYRGFTAVAQSKHRALIAATSYNYNFSRQTLLNYFTPAYVGWRGSIRQKYVNTSLMNANGRMPMCMPMSVTRNNGLFPILSYSHSGTASSPPLDNFGAARFGVVSSVSTINGTDIVMVNNNGVLEVELPYYRNRRFAYARVSNRHASVNVDDNSHIISVVSVSDILPLNLNHLERYVAAGDDFQLYFFIGVPIMYFHGTPPSDLF</sequence>
<proteinExistence type="predicted"/>
<feature type="domain" description="Capsid protein VP4 dicistrovirus" evidence="4">
    <location>
        <begin position="215"/>
        <end position="265"/>
    </location>
</feature>
<protein>
    <submittedName>
        <fullName evidence="5">Uncharacterized protein</fullName>
    </submittedName>
</protein>
<reference evidence="5" key="1">
    <citation type="submission" date="2022-11" db="EMBL/GenBank/DDBJ databases">
        <title>Viral composition of fish in Lhasa River revealed by metagenomics.</title>
        <authorList>
            <person name="Xi Y."/>
            <person name="Zhang W."/>
        </authorList>
    </citation>
    <scope>NUCLEOTIDE SEQUENCE</scope>
    <source>
        <strain evidence="5">Fi101pic2</strain>
    </source>
</reference>
<organism evidence="5">
    <name type="scientific">Fish-associated picorna-like virus 2</name>
    <dbReference type="NCBI Taxonomy" id="3003958"/>
    <lineage>
        <taxon>Viruses</taxon>
        <taxon>Riboviria</taxon>
        <taxon>Orthornavirae</taxon>
        <taxon>Pisuviricota</taxon>
        <taxon>Pisoniviricetes</taxon>
        <taxon>Picornavirales</taxon>
    </lineage>
</organism>
<evidence type="ECO:0000313" key="5">
    <source>
        <dbReference type="EMBL" id="WAQ80626.1"/>
    </source>
</evidence>
<name>A0A9E9FYJ1_9VIRU</name>
<comment type="subcellular location">
    <subcellularLocation>
        <location evidence="1">Virion</location>
    </subcellularLocation>
</comment>
<keyword evidence="2" id="KW-0946">Virion</keyword>
<dbReference type="CDD" id="cd00205">
    <property type="entry name" value="rhv_like"/>
    <property type="match status" value="2"/>
</dbReference>
<evidence type="ECO:0000259" key="4">
    <source>
        <dbReference type="Pfam" id="PF11492"/>
    </source>
</evidence>
<dbReference type="InterPro" id="IPR024343">
    <property type="entry name" value="VP4_dicistrovir"/>
</dbReference>
<dbReference type="Pfam" id="PF11492">
    <property type="entry name" value="Dicistro_VP4"/>
    <property type="match status" value="1"/>
</dbReference>
<evidence type="ECO:0000259" key="3">
    <source>
        <dbReference type="Pfam" id="PF08762"/>
    </source>
</evidence>
<evidence type="ECO:0000256" key="1">
    <source>
        <dbReference type="ARBA" id="ARBA00004328"/>
    </source>
</evidence>
<dbReference type="InterPro" id="IPR033703">
    <property type="entry name" value="Rhv-like"/>
</dbReference>
<accession>A0A9E9FYJ1</accession>
<dbReference type="Gene3D" id="2.60.120.20">
    <property type="match status" value="3"/>
</dbReference>